<dbReference type="NCBIfam" id="NF006628">
    <property type="entry name" value="PRK09197.1"/>
    <property type="match status" value="1"/>
</dbReference>
<comment type="pathway">
    <text evidence="3 11">Carbohydrate degradation; glycolysis; D-glyceraldehyde 3-phosphate and glycerone phosphate from D-glucose: step 4/4.</text>
</comment>
<keyword evidence="10 11" id="KW-0456">Lyase</keyword>
<comment type="catalytic activity">
    <reaction evidence="1 11">
        <text>beta-D-fructose 1,6-bisphosphate = D-glyceraldehyde 3-phosphate + dihydroxyacetone phosphate</text>
        <dbReference type="Rhea" id="RHEA:14729"/>
        <dbReference type="ChEBI" id="CHEBI:32966"/>
        <dbReference type="ChEBI" id="CHEBI:57642"/>
        <dbReference type="ChEBI" id="CHEBI:59776"/>
        <dbReference type="EC" id="4.1.2.13"/>
    </reaction>
</comment>
<accession>A0ABQ2IAS6</accession>
<proteinExistence type="inferred from homology"/>
<dbReference type="NCBIfam" id="TIGR00167">
    <property type="entry name" value="cbbA"/>
    <property type="match status" value="1"/>
</dbReference>
<evidence type="ECO:0000256" key="9">
    <source>
        <dbReference type="ARBA" id="ARBA00023152"/>
    </source>
</evidence>
<evidence type="ECO:0000256" key="1">
    <source>
        <dbReference type="ARBA" id="ARBA00000441"/>
    </source>
</evidence>
<keyword evidence="8 11" id="KW-0862">Zinc</keyword>
<sequence length="344" mass="36773">MPIATPEVYAEMLDRAKANEFAYPAINVTSSETLNAALRGFAEAESDGIIQVSTGGAEFASGTKVKDMVTGAVALAEYAHVVAAKYPVNIALHTDHCPKDKLDGYVRPLIAISQERVDKGGNPLFQSHMWDGSAVALDENLQIASELLDLSAKAKLVLEIEVGVVGGEEDGVDNEINDKLYTTPEDYLKTVEALGAGEKGRYLLAATFGNVHGVYKPGNVKLRPEILKQGQDVVAEKLGLAAGSKPFDLVFHGGSGSLLEEIHEAVSYGVIKMNIDTDTQYAFTRPIAAHMFANYDGVLKIDGEVGNKKAYDPRSYLKAAETAMGARIAQACEHLKSSGRMIAG</sequence>
<gene>
    <name evidence="12" type="primary">fbaA</name>
    <name evidence="12" type="ORF">GCM10011609_51070</name>
</gene>
<dbReference type="Proteomes" id="UP000597656">
    <property type="component" value="Unassembled WGS sequence"/>
</dbReference>
<protein>
    <recommendedName>
        <fullName evidence="6 11">Fructose-bisphosphate aldolase</fullName>
        <shortName evidence="11">FBP aldolase</shortName>
        <ecNumber evidence="5 11">4.1.2.13</ecNumber>
    </recommendedName>
</protein>
<evidence type="ECO:0000256" key="7">
    <source>
        <dbReference type="ARBA" id="ARBA00022723"/>
    </source>
</evidence>
<dbReference type="SUPFAM" id="SSF51569">
    <property type="entry name" value="Aldolase"/>
    <property type="match status" value="1"/>
</dbReference>
<dbReference type="PROSITE" id="PS00806">
    <property type="entry name" value="ALDOLASE_CLASS_II_2"/>
    <property type="match status" value="1"/>
</dbReference>
<dbReference type="PROSITE" id="PS00602">
    <property type="entry name" value="ALDOLASE_CLASS_II_1"/>
    <property type="match status" value="1"/>
</dbReference>
<name>A0ABQ2IAS6_9PSEU</name>
<evidence type="ECO:0000256" key="3">
    <source>
        <dbReference type="ARBA" id="ARBA00004714"/>
    </source>
</evidence>
<dbReference type="InterPro" id="IPR000771">
    <property type="entry name" value="FBA_II"/>
</dbReference>
<evidence type="ECO:0000313" key="12">
    <source>
        <dbReference type="EMBL" id="GGN05593.1"/>
    </source>
</evidence>
<dbReference type="NCBIfam" id="TIGR01520">
    <property type="entry name" value="FruBisAldo_II_A"/>
    <property type="match status" value="1"/>
</dbReference>
<keyword evidence="13" id="KW-1185">Reference proteome</keyword>
<evidence type="ECO:0000313" key="13">
    <source>
        <dbReference type="Proteomes" id="UP000597656"/>
    </source>
</evidence>
<dbReference type="EMBL" id="BMNC01000007">
    <property type="protein sequence ID" value="GGN05593.1"/>
    <property type="molecule type" value="Genomic_DNA"/>
</dbReference>
<dbReference type="RefSeq" id="WP_189157341.1">
    <property type="nucleotide sequence ID" value="NZ_BMNC01000007.1"/>
</dbReference>
<evidence type="ECO:0000256" key="8">
    <source>
        <dbReference type="ARBA" id="ARBA00022833"/>
    </source>
</evidence>
<evidence type="ECO:0000256" key="11">
    <source>
        <dbReference type="RuleBase" id="RU366023"/>
    </source>
</evidence>
<dbReference type="Gene3D" id="3.20.20.70">
    <property type="entry name" value="Aldolase class I"/>
    <property type="match status" value="1"/>
</dbReference>
<organism evidence="12 13">
    <name type="scientific">Lentzea pudingi</name>
    <dbReference type="NCBI Taxonomy" id="1789439"/>
    <lineage>
        <taxon>Bacteria</taxon>
        <taxon>Bacillati</taxon>
        <taxon>Actinomycetota</taxon>
        <taxon>Actinomycetes</taxon>
        <taxon>Pseudonocardiales</taxon>
        <taxon>Pseudonocardiaceae</taxon>
        <taxon>Lentzea</taxon>
    </lineage>
</organism>
<keyword evidence="7 11" id="KW-0479">Metal-binding</keyword>
<dbReference type="PANTHER" id="PTHR30559:SF0">
    <property type="entry name" value="FRUCTOSE-BISPHOSPHATE ALDOLASE"/>
    <property type="match status" value="1"/>
</dbReference>
<keyword evidence="9 11" id="KW-0324">Glycolysis</keyword>
<dbReference type="PIRSF" id="PIRSF001359">
    <property type="entry name" value="F_bP_aldolase_II"/>
    <property type="match status" value="1"/>
</dbReference>
<evidence type="ECO:0000256" key="5">
    <source>
        <dbReference type="ARBA" id="ARBA00013068"/>
    </source>
</evidence>
<reference evidence="13" key="1">
    <citation type="journal article" date="2019" name="Int. J. Syst. Evol. Microbiol.">
        <title>The Global Catalogue of Microorganisms (GCM) 10K type strain sequencing project: providing services to taxonomists for standard genome sequencing and annotation.</title>
        <authorList>
            <consortium name="The Broad Institute Genomics Platform"/>
            <consortium name="The Broad Institute Genome Sequencing Center for Infectious Disease"/>
            <person name="Wu L."/>
            <person name="Ma J."/>
        </authorList>
    </citation>
    <scope>NUCLEOTIDE SEQUENCE [LARGE SCALE GENOMIC DNA]</scope>
    <source>
        <strain evidence="13">CGMCC 4.7319</strain>
    </source>
</reference>
<comment type="cofactor">
    <cofactor evidence="11">
        <name>Zn(2+)</name>
        <dbReference type="ChEBI" id="CHEBI:29105"/>
    </cofactor>
    <text evidence="11">Binds 2 Zn(2+) ions per subunit. One is catalytic and the other provides a structural contribution.</text>
</comment>
<dbReference type="InterPro" id="IPR013785">
    <property type="entry name" value="Aldolase_TIM"/>
</dbReference>
<dbReference type="EC" id="4.1.2.13" evidence="5 11"/>
<comment type="function">
    <text evidence="2 11">Catalyzes the aldol condensation of dihydroxyacetone phosphate (DHAP or glycerone-phosphate) with glyceraldehyde 3-phosphate (G3P) to form fructose 1,6-bisphosphate (FBP) in gluconeogenesis and the reverse reaction in glycolysis.</text>
</comment>
<evidence type="ECO:0000256" key="2">
    <source>
        <dbReference type="ARBA" id="ARBA00002181"/>
    </source>
</evidence>
<dbReference type="PANTHER" id="PTHR30559">
    <property type="entry name" value="FRUCTOSE-BISPHOSPHATE ALDOLASE CLASS 2"/>
    <property type="match status" value="1"/>
</dbReference>
<evidence type="ECO:0000256" key="6">
    <source>
        <dbReference type="ARBA" id="ARBA00013779"/>
    </source>
</evidence>
<evidence type="ECO:0000256" key="4">
    <source>
        <dbReference type="ARBA" id="ARBA00005812"/>
    </source>
</evidence>
<comment type="caution">
    <text evidence="12">The sequence shown here is derived from an EMBL/GenBank/DDBJ whole genome shotgun (WGS) entry which is preliminary data.</text>
</comment>
<comment type="similarity">
    <text evidence="4 11">Belongs to the class II fructose-bisphosphate aldolase family.</text>
</comment>
<dbReference type="InterPro" id="IPR006411">
    <property type="entry name" value="Fruct_bisP_bact"/>
</dbReference>
<dbReference type="Pfam" id="PF01116">
    <property type="entry name" value="F_bP_aldolase"/>
    <property type="match status" value="1"/>
</dbReference>
<evidence type="ECO:0000256" key="10">
    <source>
        <dbReference type="ARBA" id="ARBA00023239"/>
    </source>
</evidence>